<evidence type="ECO:0000256" key="1">
    <source>
        <dbReference type="SAM" id="Phobius"/>
    </source>
</evidence>
<proteinExistence type="predicted"/>
<sequence length="122" mass="12964">MIAAFGLALIASGVFPMDAMRGYPPGTSDETPTEFSMRHRLHDWAGVAVFGLLPLAALIAAFTLPDVAWKAYSALTAAAALAGFGIFGQAWEQDHPHTGLVQRVTILVGWTWLGLLFAHAAS</sequence>
<organism evidence="2 3">
    <name type="scientific">Xylanimonas cellulosilytica (strain DSM 15894 / JCM 12276 / CECT 5975 / KCTC 9989 / LMG 20990 / NBRC 107835 / XIL07)</name>
    <dbReference type="NCBI Taxonomy" id="446471"/>
    <lineage>
        <taxon>Bacteria</taxon>
        <taxon>Bacillati</taxon>
        <taxon>Actinomycetota</taxon>
        <taxon>Actinomycetes</taxon>
        <taxon>Micrococcales</taxon>
        <taxon>Promicromonosporaceae</taxon>
        <taxon>Xylanimonas</taxon>
    </lineage>
</organism>
<keyword evidence="1" id="KW-1133">Transmembrane helix</keyword>
<reference evidence="2 3" key="2">
    <citation type="journal article" date="2010" name="Stand. Genomic Sci.">
        <title>Complete genome sequence of Xylanimonas cellulosilytica type strain (XIL07).</title>
        <authorList>
            <person name="Foster B."/>
            <person name="Pukall R."/>
            <person name="Abt B."/>
            <person name="Nolan M."/>
            <person name="Glavina Del Rio T."/>
            <person name="Chen F."/>
            <person name="Lucas S."/>
            <person name="Tice H."/>
            <person name="Pitluck S."/>
            <person name="Cheng J.-F."/>
            <person name="Chertkov O."/>
            <person name="Brettin T."/>
            <person name="Han C."/>
            <person name="Detter J.C."/>
            <person name="Bruce D."/>
            <person name="Goodwin L."/>
            <person name="Ivanova N."/>
            <person name="Mavromatis K."/>
            <person name="Pati A."/>
            <person name="Mikhailova N."/>
            <person name="Chen A."/>
            <person name="Palaniappan K."/>
            <person name="Land M."/>
            <person name="Hauser L."/>
            <person name="Chang Y.-J."/>
            <person name="Jeffries C.D."/>
            <person name="Chain P."/>
            <person name="Rohde M."/>
            <person name="Goeker M."/>
            <person name="Bristow J."/>
            <person name="Eisen J.A."/>
            <person name="Markowitz V."/>
            <person name="Hugenholtz P."/>
            <person name="Kyrpides N.C."/>
            <person name="Klenk H.-P."/>
            <person name="Lapidus A."/>
        </authorList>
    </citation>
    <scope>NUCLEOTIDE SEQUENCE [LARGE SCALE GENOMIC DNA]</scope>
    <source>
        <strain evidence="3">DSM 15894 / CECT 5975 / LMG 20990 / XIL07</strain>
    </source>
</reference>
<feature type="transmembrane region" description="Helical" evidence="1">
    <location>
        <begin position="103"/>
        <end position="121"/>
    </location>
</feature>
<accession>D1BU83</accession>
<dbReference type="Proteomes" id="UP000002255">
    <property type="component" value="Chromosome"/>
</dbReference>
<evidence type="ECO:0000313" key="3">
    <source>
        <dbReference type="Proteomes" id="UP000002255"/>
    </source>
</evidence>
<dbReference type="EMBL" id="CP001821">
    <property type="protein sequence ID" value="ACZ31096.1"/>
    <property type="molecule type" value="Genomic_DNA"/>
</dbReference>
<keyword evidence="1" id="KW-0812">Transmembrane</keyword>
<keyword evidence="3" id="KW-1185">Reference proteome</keyword>
<gene>
    <name evidence="2" type="ordered locus">Xcel_2078</name>
</gene>
<keyword evidence="1" id="KW-0472">Membrane</keyword>
<dbReference type="STRING" id="446471.Xcel_2078"/>
<evidence type="ECO:0000313" key="2">
    <source>
        <dbReference type="EMBL" id="ACZ31096.1"/>
    </source>
</evidence>
<feature type="transmembrane region" description="Helical" evidence="1">
    <location>
        <begin position="44"/>
        <end position="64"/>
    </location>
</feature>
<feature type="transmembrane region" description="Helical" evidence="1">
    <location>
        <begin position="71"/>
        <end position="91"/>
    </location>
</feature>
<dbReference type="eggNOG" id="COG3371">
    <property type="taxonomic scope" value="Bacteria"/>
</dbReference>
<protein>
    <recommendedName>
        <fullName evidence="4">DUF998 domain-containing protein</fullName>
    </recommendedName>
</protein>
<dbReference type="AlphaFoldDB" id="D1BU83"/>
<evidence type="ECO:0008006" key="4">
    <source>
        <dbReference type="Google" id="ProtNLM"/>
    </source>
</evidence>
<dbReference type="KEGG" id="xce:Xcel_2078"/>
<reference evidence="3" key="1">
    <citation type="submission" date="2009-11" db="EMBL/GenBank/DDBJ databases">
        <title>The complete chromosome of Xylanimonas cellulosilytica DSM 15894.</title>
        <authorList>
            <consortium name="US DOE Joint Genome Institute (JGI-PGF)"/>
            <person name="Lucas S."/>
            <person name="Copeland A."/>
            <person name="Lapidus A."/>
            <person name="Glavina del Rio T."/>
            <person name="Dalin E."/>
            <person name="Tice H."/>
            <person name="Bruce D."/>
            <person name="Goodwin L."/>
            <person name="Pitluck S."/>
            <person name="Kyrpides N."/>
            <person name="Mavromatis K."/>
            <person name="Ivanova N."/>
            <person name="Mikhailova N."/>
            <person name="Foster B."/>
            <person name="Clum A."/>
            <person name="Brettin T."/>
            <person name="Detter J.C."/>
            <person name="Han C."/>
            <person name="Larimer F."/>
            <person name="Land M."/>
            <person name="Hauser L."/>
            <person name="Markowitz V."/>
            <person name="Cheng J.F."/>
            <person name="Hugenholtz P."/>
            <person name="Woyke T."/>
            <person name="Wu D."/>
            <person name="Gehrich-Schroeter G."/>
            <person name="Schneider S."/>
            <person name="Pukall S.R."/>
            <person name="Klenk H.P."/>
            <person name="Eisen J.A."/>
        </authorList>
    </citation>
    <scope>NUCLEOTIDE SEQUENCE [LARGE SCALE GENOMIC DNA]</scope>
    <source>
        <strain evidence="3">DSM 15894 / CECT 5975 / LMG 20990 / XIL07</strain>
    </source>
</reference>
<name>D1BU83_XYLCX</name>
<dbReference type="InterPro" id="IPR009339">
    <property type="entry name" value="DUF998"/>
</dbReference>
<dbReference type="HOGENOM" id="CLU_2276000_0_0_11"/>
<dbReference type="Pfam" id="PF06197">
    <property type="entry name" value="DUF998"/>
    <property type="match status" value="1"/>
</dbReference>